<keyword evidence="2" id="KW-1003">Cell membrane</keyword>
<reference evidence="7" key="1">
    <citation type="journal article" date="2014" name="Int. J. Syst. Evol. Microbiol.">
        <title>Complete genome sequence of Corynebacterium casei LMG S-19264T (=DSM 44701T), isolated from a smear-ripened cheese.</title>
        <authorList>
            <consortium name="US DOE Joint Genome Institute (JGI-PGF)"/>
            <person name="Walter F."/>
            <person name="Albersmeier A."/>
            <person name="Kalinowski J."/>
            <person name="Ruckert C."/>
        </authorList>
    </citation>
    <scope>NUCLEOTIDE SEQUENCE</scope>
    <source>
        <strain evidence="7">CGMCC 1.15254</strain>
    </source>
</reference>
<name>A0A917C0U0_9PROT</name>
<sequence>MTRLFIVWVVLVGLTILSMISGQAGSDVPHLSVLALALLFGFSVLKAEGILRHFLDLRSSSPGWRGGFTAFLIGLAVVLFAMTAFKI</sequence>
<protein>
    <recommendedName>
        <fullName evidence="9">Cytochrome C oxidase subunit IV</fullName>
    </recommendedName>
</protein>
<dbReference type="InterPro" id="IPR005171">
    <property type="entry name" value="Cyt_c_oxidase_su4_prok"/>
</dbReference>
<evidence type="ECO:0000256" key="2">
    <source>
        <dbReference type="ARBA" id="ARBA00022475"/>
    </source>
</evidence>
<keyword evidence="5 6" id="KW-0472">Membrane</keyword>
<accession>A0A917C0U0</accession>
<evidence type="ECO:0000256" key="1">
    <source>
        <dbReference type="ARBA" id="ARBA00004651"/>
    </source>
</evidence>
<evidence type="ECO:0000313" key="8">
    <source>
        <dbReference type="Proteomes" id="UP000632498"/>
    </source>
</evidence>
<keyword evidence="8" id="KW-1185">Reference proteome</keyword>
<evidence type="ECO:0000256" key="6">
    <source>
        <dbReference type="SAM" id="Phobius"/>
    </source>
</evidence>
<dbReference type="RefSeq" id="WP_188664537.1">
    <property type="nucleotide sequence ID" value="NZ_BMHV01000013.1"/>
</dbReference>
<comment type="subcellular location">
    <subcellularLocation>
        <location evidence="1">Cell membrane</location>
        <topology evidence="1">Multi-pass membrane protein</topology>
    </subcellularLocation>
</comment>
<proteinExistence type="predicted"/>
<keyword evidence="4 6" id="KW-1133">Transmembrane helix</keyword>
<dbReference type="Proteomes" id="UP000632498">
    <property type="component" value="Unassembled WGS sequence"/>
</dbReference>
<comment type="caution">
    <text evidence="7">The sequence shown here is derived from an EMBL/GenBank/DDBJ whole genome shotgun (WGS) entry which is preliminary data.</text>
</comment>
<organism evidence="7 8">
    <name type="scientific">Terasakiella brassicae</name>
    <dbReference type="NCBI Taxonomy" id="1634917"/>
    <lineage>
        <taxon>Bacteria</taxon>
        <taxon>Pseudomonadati</taxon>
        <taxon>Pseudomonadota</taxon>
        <taxon>Alphaproteobacteria</taxon>
        <taxon>Rhodospirillales</taxon>
        <taxon>Terasakiellaceae</taxon>
        <taxon>Terasakiella</taxon>
    </lineage>
</organism>
<dbReference type="AlphaFoldDB" id="A0A917C0U0"/>
<evidence type="ECO:0000313" key="7">
    <source>
        <dbReference type="EMBL" id="GGF66337.1"/>
    </source>
</evidence>
<dbReference type="Pfam" id="PF03626">
    <property type="entry name" value="COX4_pro"/>
    <property type="match status" value="1"/>
</dbReference>
<feature type="transmembrane region" description="Helical" evidence="6">
    <location>
        <begin position="63"/>
        <end position="85"/>
    </location>
</feature>
<gene>
    <name evidence="7" type="ORF">GCM10011332_20530</name>
</gene>
<evidence type="ECO:0000256" key="5">
    <source>
        <dbReference type="ARBA" id="ARBA00023136"/>
    </source>
</evidence>
<dbReference type="GO" id="GO:0005886">
    <property type="term" value="C:plasma membrane"/>
    <property type="evidence" value="ECO:0007669"/>
    <property type="project" value="UniProtKB-SubCell"/>
</dbReference>
<evidence type="ECO:0000256" key="4">
    <source>
        <dbReference type="ARBA" id="ARBA00022989"/>
    </source>
</evidence>
<feature type="transmembrane region" description="Helical" evidence="6">
    <location>
        <begin position="32"/>
        <end position="51"/>
    </location>
</feature>
<reference evidence="7" key="2">
    <citation type="submission" date="2020-09" db="EMBL/GenBank/DDBJ databases">
        <authorList>
            <person name="Sun Q."/>
            <person name="Zhou Y."/>
        </authorList>
    </citation>
    <scope>NUCLEOTIDE SEQUENCE</scope>
    <source>
        <strain evidence="7">CGMCC 1.15254</strain>
    </source>
</reference>
<evidence type="ECO:0008006" key="9">
    <source>
        <dbReference type="Google" id="ProtNLM"/>
    </source>
</evidence>
<evidence type="ECO:0000256" key="3">
    <source>
        <dbReference type="ARBA" id="ARBA00022692"/>
    </source>
</evidence>
<dbReference type="EMBL" id="BMHV01000013">
    <property type="protein sequence ID" value="GGF66337.1"/>
    <property type="molecule type" value="Genomic_DNA"/>
</dbReference>
<keyword evidence="3 6" id="KW-0812">Transmembrane</keyword>